<evidence type="ECO:0000256" key="7">
    <source>
        <dbReference type="ARBA" id="ARBA00023157"/>
    </source>
</evidence>
<keyword evidence="9" id="KW-0732">Signal</keyword>
<comment type="caution">
    <text evidence="11">The sequence shown here is derived from an EMBL/GenBank/DDBJ whole genome shotgun (WGS) entry which is preliminary data.</text>
</comment>
<name>A0AAN9BFE7_9CAEN</name>
<evidence type="ECO:0000256" key="3">
    <source>
        <dbReference type="ARBA" id="ARBA00011233"/>
    </source>
</evidence>
<feature type="transmembrane region" description="Helical" evidence="8">
    <location>
        <begin position="308"/>
        <end position="330"/>
    </location>
</feature>
<evidence type="ECO:0000256" key="5">
    <source>
        <dbReference type="ARBA" id="ARBA00022734"/>
    </source>
</evidence>
<evidence type="ECO:0000259" key="10">
    <source>
        <dbReference type="SMART" id="SM00607"/>
    </source>
</evidence>
<evidence type="ECO:0000313" key="11">
    <source>
        <dbReference type="EMBL" id="KAK7102385.1"/>
    </source>
</evidence>
<evidence type="ECO:0000313" key="12">
    <source>
        <dbReference type="Proteomes" id="UP001374579"/>
    </source>
</evidence>
<dbReference type="InterPro" id="IPR051941">
    <property type="entry name" value="BG_Antigen-Binding_Lectin"/>
</dbReference>
<dbReference type="PANTHER" id="PTHR45713:SF6">
    <property type="entry name" value="F5_8 TYPE C DOMAIN-CONTAINING PROTEIN"/>
    <property type="match status" value="1"/>
</dbReference>
<evidence type="ECO:0000256" key="2">
    <source>
        <dbReference type="ARBA" id="ARBA00010147"/>
    </source>
</evidence>
<comment type="subunit">
    <text evidence="3">Homotrimer.</text>
</comment>
<sequence>MAYRRHEVKSETFSCLFLCLLASAQAYADQLCSCESGCDNKGVIFPGSDGRRVNVAYGKSASMSSVFDRDGGSGPACAAVNGRTGTVWKTKKFSDVNCVHTADFNYKAWWQVDLGHSYTVTDITIYRRKDCALRMSGMGVYVDGQVCHSFPNRSAATNVELLALPEKIDVTCTTPLRGSVVRFEKHGNDQTYEGGSYIINLCEVQVWGLYGEDCKQACSGHCKDNDTCDYYYGTCPRDCDPGWTSPSCDQTCKPGLYGEQCNQTCSGHCKNNTCDNYNGTCFLGCEPGWTSPYCDQTESDDSTLAGQMVGIGLGASFGVAAFILLIIGLCGRKSKHQKSSQTKTSPSASLDQSINTDKAVENGLDISADESVENAKNDELEYVNIASTKRNAGYSNHVYSM</sequence>
<keyword evidence="4" id="KW-0479">Metal-binding</keyword>
<keyword evidence="7" id="KW-1015">Disulfide bond</keyword>
<dbReference type="PANTHER" id="PTHR45713">
    <property type="entry name" value="FTP DOMAIN-CONTAINING PROTEIN"/>
    <property type="match status" value="1"/>
</dbReference>
<dbReference type="SUPFAM" id="SSF49785">
    <property type="entry name" value="Galactose-binding domain-like"/>
    <property type="match status" value="1"/>
</dbReference>
<keyword evidence="12" id="KW-1185">Reference proteome</keyword>
<feature type="signal peptide" evidence="9">
    <location>
        <begin position="1"/>
        <end position="26"/>
    </location>
</feature>
<keyword evidence="8" id="KW-1133">Transmembrane helix</keyword>
<dbReference type="GO" id="GO:0046872">
    <property type="term" value="F:metal ion binding"/>
    <property type="evidence" value="ECO:0007669"/>
    <property type="project" value="UniProtKB-KW"/>
</dbReference>
<feature type="chain" id="PRO_5042815053" description="Fucolectin tachylectin-4 pentraxin-1 domain-containing protein" evidence="9">
    <location>
        <begin position="27"/>
        <end position="401"/>
    </location>
</feature>
<comment type="similarity">
    <text evidence="2">Belongs to the fucolectin family.</text>
</comment>
<dbReference type="GO" id="GO:0001868">
    <property type="term" value="P:regulation of complement activation, lectin pathway"/>
    <property type="evidence" value="ECO:0007669"/>
    <property type="project" value="UniProtKB-ARBA"/>
</dbReference>
<dbReference type="InterPro" id="IPR008979">
    <property type="entry name" value="Galactose-bd-like_sf"/>
</dbReference>
<dbReference type="Pfam" id="PF22633">
    <property type="entry name" value="F5_F8_type_C_2"/>
    <property type="match status" value="1"/>
</dbReference>
<dbReference type="AlphaFoldDB" id="A0AAN9BFE7"/>
<dbReference type="EMBL" id="JBAMIC010000010">
    <property type="protein sequence ID" value="KAK7102385.1"/>
    <property type="molecule type" value="Genomic_DNA"/>
</dbReference>
<dbReference type="InterPro" id="IPR006585">
    <property type="entry name" value="FTP1"/>
</dbReference>
<gene>
    <name evidence="11" type="ORF">V1264_020611</name>
</gene>
<evidence type="ECO:0000256" key="1">
    <source>
        <dbReference type="ARBA" id="ARBA00002219"/>
    </source>
</evidence>
<evidence type="ECO:0000256" key="6">
    <source>
        <dbReference type="ARBA" id="ARBA00022837"/>
    </source>
</evidence>
<dbReference type="Proteomes" id="UP001374579">
    <property type="component" value="Unassembled WGS sequence"/>
</dbReference>
<dbReference type="Gene3D" id="2.60.120.260">
    <property type="entry name" value="Galactose-binding domain-like"/>
    <property type="match status" value="1"/>
</dbReference>
<keyword evidence="8" id="KW-0472">Membrane</keyword>
<protein>
    <recommendedName>
        <fullName evidence="10">Fucolectin tachylectin-4 pentraxin-1 domain-containing protein</fullName>
    </recommendedName>
</protein>
<feature type="domain" description="Fucolectin tachylectin-4 pentraxin-1" evidence="10">
    <location>
        <begin position="52"/>
        <end position="213"/>
    </location>
</feature>
<comment type="function">
    <text evidence="1">Acts as a defensive agent. Recognizes blood group fucosylated oligosaccharides including A, B, H and Lewis B-type antigens. Does not recognize Lewis A antigen and has low affinity for monovalent haptens.</text>
</comment>
<dbReference type="GO" id="GO:0010185">
    <property type="term" value="P:regulation of cellular defense response"/>
    <property type="evidence" value="ECO:0007669"/>
    <property type="project" value="UniProtKB-ARBA"/>
</dbReference>
<reference evidence="11 12" key="1">
    <citation type="submission" date="2024-02" db="EMBL/GenBank/DDBJ databases">
        <title>Chromosome-scale genome assembly of the rough periwinkle Littorina saxatilis.</title>
        <authorList>
            <person name="De Jode A."/>
            <person name="Faria R."/>
            <person name="Formenti G."/>
            <person name="Sims Y."/>
            <person name="Smith T.P."/>
            <person name="Tracey A."/>
            <person name="Wood J.M.D."/>
            <person name="Zagrodzka Z.B."/>
            <person name="Johannesson K."/>
            <person name="Butlin R.K."/>
            <person name="Leder E.H."/>
        </authorList>
    </citation>
    <scope>NUCLEOTIDE SEQUENCE [LARGE SCALE GENOMIC DNA]</scope>
    <source>
        <strain evidence="11">Snail1</strain>
        <tissue evidence="11">Muscle</tissue>
    </source>
</reference>
<dbReference type="GO" id="GO:0042806">
    <property type="term" value="F:fucose binding"/>
    <property type="evidence" value="ECO:0007669"/>
    <property type="project" value="UniProtKB-ARBA"/>
</dbReference>
<keyword evidence="6" id="KW-0106">Calcium</keyword>
<evidence type="ECO:0000256" key="9">
    <source>
        <dbReference type="SAM" id="SignalP"/>
    </source>
</evidence>
<keyword evidence="8" id="KW-0812">Transmembrane</keyword>
<organism evidence="11 12">
    <name type="scientific">Littorina saxatilis</name>
    <dbReference type="NCBI Taxonomy" id="31220"/>
    <lineage>
        <taxon>Eukaryota</taxon>
        <taxon>Metazoa</taxon>
        <taxon>Spiralia</taxon>
        <taxon>Lophotrochozoa</taxon>
        <taxon>Mollusca</taxon>
        <taxon>Gastropoda</taxon>
        <taxon>Caenogastropoda</taxon>
        <taxon>Littorinimorpha</taxon>
        <taxon>Littorinoidea</taxon>
        <taxon>Littorinidae</taxon>
        <taxon>Littorina</taxon>
    </lineage>
</organism>
<evidence type="ECO:0000256" key="4">
    <source>
        <dbReference type="ARBA" id="ARBA00022723"/>
    </source>
</evidence>
<proteinExistence type="inferred from homology"/>
<evidence type="ECO:0000256" key="8">
    <source>
        <dbReference type="SAM" id="Phobius"/>
    </source>
</evidence>
<keyword evidence="5" id="KW-0430">Lectin</keyword>
<accession>A0AAN9BFE7</accession>
<dbReference type="SMART" id="SM00607">
    <property type="entry name" value="FTP"/>
    <property type="match status" value="1"/>
</dbReference>